<protein>
    <recommendedName>
        <fullName evidence="3">Very-short-patch-repair endonuclease</fullName>
    </recommendedName>
</protein>
<organism evidence="1 2">
    <name type="scientific">Calidifontibacter indicus</name>
    <dbReference type="NCBI Taxonomy" id="419650"/>
    <lineage>
        <taxon>Bacteria</taxon>
        <taxon>Bacillati</taxon>
        <taxon>Actinomycetota</taxon>
        <taxon>Actinomycetes</taxon>
        <taxon>Micrococcales</taxon>
        <taxon>Dermacoccaceae</taxon>
        <taxon>Calidifontibacter</taxon>
    </lineage>
</organism>
<dbReference type="EMBL" id="QTUA01000001">
    <property type="protein sequence ID" value="REF30662.1"/>
    <property type="molecule type" value="Genomic_DNA"/>
</dbReference>
<evidence type="ECO:0000313" key="2">
    <source>
        <dbReference type="Proteomes" id="UP000256253"/>
    </source>
</evidence>
<sequence length="343" mass="36471">MARCGFGRVNSPAAARALSTPDPRGALAGATIWCPDGMELPMTIAARIADLNGIITADDLAALGAQSEQVVVWLRQGHLVRARRGAYVDGPLWRSLDARNQERTAARAAVRRLTRVGGLVAAARTAAIIHALPTIGQATTTILARTGGGPSEHAADVRIQACWGPGSAHEVDGVPVLAVAASVISVAATSGVQAGVVAADAALHQKRCSVDDLHDWMTPNIGRRGIRSARETIRLADPQCESPGESLTRLGLVGLELPWRSQVEIATDAGTYRVDFLVGDRIVVEFDGAVKYGGAQGRDELFKEKRREDALRRAGFLVVRVTWADLRDPRRLQALLTPALKAS</sequence>
<dbReference type="Proteomes" id="UP000256253">
    <property type="component" value="Unassembled WGS sequence"/>
</dbReference>
<accession>A0A3D9UMI1</accession>
<proteinExistence type="predicted"/>
<keyword evidence="2" id="KW-1185">Reference proteome</keyword>
<evidence type="ECO:0000313" key="1">
    <source>
        <dbReference type="EMBL" id="REF30662.1"/>
    </source>
</evidence>
<name>A0A3D9UMI1_9MICO</name>
<evidence type="ECO:0008006" key="3">
    <source>
        <dbReference type="Google" id="ProtNLM"/>
    </source>
</evidence>
<dbReference type="Gene3D" id="3.40.960.10">
    <property type="entry name" value="VSR Endonuclease"/>
    <property type="match status" value="1"/>
</dbReference>
<gene>
    <name evidence="1" type="ORF">DFJ65_1677</name>
</gene>
<reference evidence="1 2" key="1">
    <citation type="submission" date="2018-08" db="EMBL/GenBank/DDBJ databases">
        <title>Sequencing the genomes of 1000 actinobacteria strains.</title>
        <authorList>
            <person name="Klenk H.-P."/>
        </authorList>
    </citation>
    <scope>NUCLEOTIDE SEQUENCE [LARGE SCALE GENOMIC DNA]</scope>
    <source>
        <strain evidence="1 2">DSM 22967</strain>
    </source>
</reference>
<dbReference type="AlphaFoldDB" id="A0A3D9UMI1"/>
<comment type="caution">
    <text evidence="1">The sequence shown here is derived from an EMBL/GenBank/DDBJ whole genome shotgun (WGS) entry which is preliminary data.</text>
</comment>